<dbReference type="Proteomes" id="UP000198287">
    <property type="component" value="Unassembled WGS sequence"/>
</dbReference>
<keyword evidence="2" id="KW-0863">Zinc-finger</keyword>
<evidence type="ECO:0000256" key="2">
    <source>
        <dbReference type="ARBA" id="ARBA00022771"/>
    </source>
</evidence>
<dbReference type="GO" id="GO:0031462">
    <property type="term" value="C:Cul2-RING ubiquitin ligase complex"/>
    <property type="evidence" value="ECO:0007669"/>
    <property type="project" value="TreeGrafter"/>
</dbReference>
<evidence type="ECO:0000256" key="3">
    <source>
        <dbReference type="ARBA" id="ARBA00022833"/>
    </source>
</evidence>
<dbReference type="EMBL" id="LNIX01000028">
    <property type="protein sequence ID" value="OXA41702.1"/>
    <property type="molecule type" value="Genomic_DNA"/>
</dbReference>
<accession>A0A226D835</accession>
<organism evidence="5 6">
    <name type="scientific">Folsomia candida</name>
    <name type="common">Springtail</name>
    <dbReference type="NCBI Taxonomy" id="158441"/>
    <lineage>
        <taxon>Eukaryota</taxon>
        <taxon>Metazoa</taxon>
        <taxon>Ecdysozoa</taxon>
        <taxon>Arthropoda</taxon>
        <taxon>Hexapoda</taxon>
        <taxon>Collembola</taxon>
        <taxon>Entomobryomorpha</taxon>
        <taxon>Isotomoidea</taxon>
        <taxon>Isotomidae</taxon>
        <taxon>Proisotominae</taxon>
        <taxon>Folsomia</taxon>
    </lineage>
</organism>
<feature type="domain" description="ZSWIM4-8 C-terminal" evidence="4">
    <location>
        <begin position="713"/>
        <end position="885"/>
    </location>
</feature>
<dbReference type="OrthoDB" id="10013584at2759"/>
<dbReference type="InterPro" id="IPR048370">
    <property type="entry name" value="ZSWIM4-8_C"/>
</dbReference>
<comment type="caution">
    <text evidence="5">The sequence shown here is derived from an EMBL/GenBank/DDBJ whole genome shotgun (WGS) entry which is preliminary data.</text>
</comment>
<evidence type="ECO:0000259" key="4">
    <source>
        <dbReference type="Pfam" id="PF21055"/>
    </source>
</evidence>
<reference evidence="5 6" key="1">
    <citation type="submission" date="2015-12" db="EMBL/GenBank/DDBJ databases">
        <title>The genome of Folsomia candida.</title>
        <authorList>
            <person name="Faddeeva A."/>
            <person name="Derks M.F."/>
            <person name="Anvar Y."/>
            <person name="Smit S."/>
            <person name="Van Straalen N."/>
            <person name="Roelofs D."/>
        </authorList>
    </citation>
    <scope>NUCLEOTIDE SEQUENCE [LARGE SCALE GENOMIC DNA]</scope>
    <source>
        <strain evidence="5 6">VU population</strain>
        <tissue evidence="5">Whole body</tissue>
    </source>
</reference>
<gene>
    <name evidence="5" type="ORF">Fcan01_23493</name>
</gene>
<dbReference type="Pfam" id="PF21055">
    <property type="entry name" value="ZSWIM4-8_C"/>
    <property type="match status" value="1"/>
</dbReference>
<protein>
    <submittedName>
        <fullName evidence="5">Zinc finger SWIM domain-containing protein 4</fullName>
    </submittedName>
</protein>
<evidence type="ECO:0000256" key="1">
    <source>
        <dbReference type="ARBA" id="ARBA00022723"/>
    </source>
</evidence>
<sequence>MSVGTLLDQSSRVVAALYPFQLIEERYKIIPEPVQRKIIYYAFPRQLKEILIYSNYFNDEEKEWRGELWEVSKVLQVGFLLSGRVTSGGSGSGEDVRIHFDRCKITSISCTCTSSPSHPPPTTPSKKTTPTLDKLIFWCDHVVALAIFRIQHPQKIELRVPISETLQTLTRPQLQKLVQYLLHSHPSVLPSTQNLADKLLSNKNEINSIHGAPDITAGASTGDENSWAFNEQNMAELIKDNVYDEGRLEGVVGGLFKKIHTMTYNSDTNAPRILTLLTQTILENKPPHRTSLWDQIHTLWQITVMSPTKTIPQRDALYTKLLTQFTSSPNIPLDENHTPLLKKCLTLLKTDYSKKTSDLKLNTLRLQSLNCYHGYQKQTSQLALKIYKITKKLENYELDYDLAKIVYNVLQRENLDLAGEFGLLTLAQNRQIPNSLYLQEKWLKNEELFIQNLKTPPSVTIEKYISLFLSKTYTPNILPLYNFAKFLYKNNPTSQCFKLAVKYLKLIPPTSFITTQLENQQVNLTLLLINTSKLSKKDLDTILATLSTNIKSISCLFRIAQESSRLEETNANLLNFSFNLGLHVLKSTLKFNHRKRWDIVRWVMNSSLICGWIQVLYLLTNWGDYFTPNEAVGTLAREFLTRGTSLRLNLNFAQQQSLGEAARQVGLGGMRVDPGNCSLNALTICESDPVSFETAYQIILEAAKQQNLLNCQQIFTIARYMEHRGYPLRAYKLAAIAIGHLHIPFNQETHSSISDIHWTCTLAQSLGDTELSNLLPVIISNIKCASVLSEILKRAAMEPPRKCHRNTNSTCKIYARLKLLVEATINSYVTTIHNRLAHISPRHYADFIEYLGKAKECFLFAPEGLGQFRNVVQGIKREYKGKKKLVVLVGERFG</sequence>
<dbReference type="OMA" id="HCKSLEY"/>
<dbReference type="GO" id="GO:0008270">
    <property type="term" value="F:zinc ion binding"/>
    <property type="evidence" value="ECO:0007669"/>
    <property type="project" value="UniProtKB-KW"/>
</dbReference>
<keyword evidence="6" id="KW-1185">Reference proteome</keyword>
<dbReference type="AlphaFoldDB" id="A0A226D835"/>
<evidence type="ECO:0000313" key="5">
    <source>
        <dbReference type="EMBL" id="OXA41702.1"/>
    </source>
</evidence>
<keyword evidence="1" id="KW-0479">Metal-binding</keyword>
<dbReference type="PANTHER" id="PTHR22619">
    <property type="entry name" value="ZINC FINGER SWIM DOMAIN CONTAINING PROTEIN 4, 5, 6"/>
    <property type="match status" value="1"/>
</dbReference>
<name>A0A226D835_FOLCA</name>
<evidence type="ECO:0000313" key="6">
    <source>
        <dbReference type="Proteomes" id="UP000198287"/>
    </source>
</evidence>
<keyword evidence="3" id="KW-0862">Zinc</keyword>
<dbReference type="PANTHER" id="PTHR22619:SF0">
    <property type="entry name" value="ZINC FINGER SWIM DOMAIN-CONTAINING PROTEIN 6-LIKE PROTEIN"/>
    <property type="match status" value="1"/>
</dbReference>
<proteinExistence type="predicted"/>